<comment type="caution">
    <text evidence="2">The sequence shown here is derived from an EMBL/GenBank/DDBJ whole genome shotgun (WGS) entry which is preliminary data.</text>
</comment>
<feature type="compositionally biased region" description="Acidic residues" evidence="1">
    <location>
        <begin position="224"/>
        <end position="239"/>
    </location>
</feature>
<accession>A0A843UXV2</accession>
<feature type="compositionally biased region" description="Basic and acidic residues" evidence="1">
    <location>
        <begin position="104"/>
        <end position="114"/>
    </location>
</feature>
<name>A0A843UXV2_COLES</name>
<gene>
    <name evidence="2" type="ORF">Taro_016930</name>
</gene>
<dbReference type="Proteomes" id="UP000652761">
    <property type="component" value="Unassembled WGS sequence"/>
</dbReference>
<evidence type="ECO:0000256" key="1">
    <source>
        <dbReference type="SAM" id="MobiDB-lite"/>
    </source>
</evidence>
<dbReference type="EMBL" id="NMUH01000761">
    <property type="protein sequence ID" value="MQL84439.1"/>
    <property type="molecule type" value="Genomic_DNA"/>
</dbReference>
<sequence>MQSCILGNPNSCLTMGRVEELLVAEELWNDHKKLIFFPFSSAATYTNRPLEINQSRVWDSEPQPVGLFHRPEQASLLGQGGCCRPWSLRRLHLRRQIEVKRRYPSEKKELDRRNKNPPQAPPARRESLSACHHRCLLLCTSRLFRTPDRSQSHLNLEESGPSQPCIRKEKGRQVPARYVMALAERCAKLSQVPEFLEEPAFVEADFEEGDSVDDGLGVYLLDLDERDEPGDLGSEEEDPVSSYVDGTKRFDELTMAADDPTKEVNLGTEESPK</sequence>
<organism evidence="2 3">
    <name type="scientific">Colocasia esculenta</name>
    <name type="common">Wild taro</name>
    <name type="synonym">Arum esculentum</name>
    <dbReference type="NCBI Taxonomy" id="4460"/>
    <lineage>
        <taxon>Eukaryota</taxon>
        <taxon>Viridiplantae</taxon>
        <taxon>Streptophyta</taxon>
        <taxon>Embryophyta</taxon>
        <taxon>Tracheophyta</taxon>
        <taxon>Spermatophyta</taxon>
        <taxon>Magnoliopsida</taxon>
        <taxon>Liliopsida</taxon>
        <taxon>Araceae</taxon>
        <taxon>Aroideae</taxon>
        <taxon>Colocasieae</taxon>
        <taxon>Colocasia</taxon>
    </lineage>
</organism>
<feature type="non-terminal residue" evidence="2">
    <location>
        <position position="273"/>
    </location>
</feature>
<protein>
    <submittedName>
        <fullName evidence="2">Uncharacterized protein</fullName>
    </submittedName>
</protein>
<feature type="region of interest" description="Disordered" evidence="1">
    <location>
        <begin position="224"/>
        <end position="243"/>
    </location>
</feature>
<reference evidence="2" key="1">
    <citation type="submission" date="2017-07" db="EMBL/GenBank/DDBJ databases">
        <title>Taro Niue Genome Assembly and Annotation.</title>
        <authorList>
            <person name="Atibalentja N."/>
            <person name="Keating K."/>
            <person name="Fields C.J."/>
        </authorList>
    </citation>
    <scope>NUCLEOTIDE SEQUENCE</scope>
    <source>
        <strain evidence="2">Niue_2</strain>
        <tissue evidence="2">Leaf</tissue>
    </source>
</reference>
<keyword evidence="3" id="KW-1185">Reference proteome</keyword>
<feature type="region of interest" description="Disordered" evidence="1">
    <location>
        <begin position="150"/>
        <end position="169"/>
    </location>
</feature>
<proteinExistence type="predicted"/>
<dbReference type="AlphaFoldDB" id="A0A843UXV2"/>
<feature type="region of interest" description="Disordered" evidence="1">
    <location>
        <begin position="104"/>
        <end position="126"/>
    </location>
</feature>
<evidence type="ECO:0000313" key="2">
    <source>
        <dbReference type="EMBL" id="MQL84439.1"/>
    </source>
</evidence>
<evidence type="ECO:0000313" key="3">
    <source>
        <dbReference type="Proteomes" id="UP000652761"/>
    </source>
</evidence>